<evidence type="ECO:0000256" key="3">
    <source>
        <dbReference type="ARBA" id="ARBA00020245"/>
    </source>
</evidence>
<keyword evidence="6" id="KW-0808">Transferase</keyword>
<keyword evidence="8 24" id="KW-0418">Kinase</keyword>
<dbReference type="Gene3D" id="1.10.510.10">
    <property type="entry name" value="Transferase(Phosphotransferase) domain 1"/>
    <property type="match status" value="1"/>
</dbReference>
<evidence type="ECO:0000313" key="24">
    <source>
        <dbReference type="RefSeq" id="XP_018319336.1"/>
    </source>
</evidence>
<dbReference type="InterPro" id="IPR046437">
    <property type="entry name" value="Ser_Thr-PK_POLO_box_1_sf"/>
</dbReference>
<evidence type="ECO:0000313" key="23">
    <source>
        <dbReference type="Proteomes" id="UP000192223"/>
    </source>
</evidence>
<evidence type="ECO:0000259" key="21">
    <source>
        <dbReference type="PROSITE" id="PS51984"/>
    </source>
</evidence>
<dbReference type="PROSITE" id="PS50078">
    <property type="entry name" value="POLO_BOX"/>
    <property type="match status" value="1"/>
</dbReference>
<dbReference type="InterPro" id="IPR017441">
    <property type="entry name" value="Protein_kinase_ATP_BS"/>
</dbReference>
<gene>
    <name evidence="24" type="primary">LOC108732849</name>
</gene>
<comment type="catalytic activity">
    <reaction evidence="16">
        <text>L-seryl-[protein] + ATP = O-phospho-L-seryl-[protein] + ADP + H(+)</text>
        <dbReference type="Rhea" id="RHEA:17989"/>
        <dbReference type="Rhea" id="RHEA-COMP:9863"/>
        <dbReference type="Rhea" id="RHEA-COMP:11604"/>
        <dbReference type="ChEBI" id="CHEBI:15378"/>
        <dbReference type="ChEBI" id="CHEBI:29999"/>
        <dbReference type="ChEBI" id="CHEBI:30616"/>
        <dbReference type="ChEBI" id="CHEBI:83421"/>
        <dbReference type="ChEBI" id="CHEBI:456216"/>
        <dbReference type="EC" id="2.7.11.21"/>
    </reaction>
</comment>
<keyword evidence="23" id="KW-1185">Reference proteome</keyword>
<evidence type="ECO:0000256" key="14">
    <source>
        <dbReference type="ARBA" id="ARBA00030924"/>
    </source>
</evidence>
<feature type="domain" description="Cryptic POLO box 2 (CPB2)" evidence="22">
    <location>
        <begin position="552"/>
        <end position="659"/>
    </location>
</feature>
<organism evidence="23 24">
    <name type="scientific">Agrilus planipennis</name>
    <name type="common">Emerald ash borer</name>
    <name type="synonym">Agrilus marcopoli</name>
    <dbReference type="NCBI Taxonomy" id="224129"/>
    <lineage>
        <taxon>Eukaryota</taxon>
        <taxon>Metazoa</taxon>
        <taxon>Ecdysozoa</taxon>
        <taxon>Arthropoda</taxon>
        <taxon>Hexapoda</taxon>
        <taxon>Insecta</taxon>
        <taxon>Pterygota</taxon>
        <taxon>Neoptera</taxon>
        <taxon>Endopterygota</taxon>
        <taxon>Coleoptera</taxon>
        <taxon>Polyphaga</taxon>
        <taxon>Elateriformia</taxon>
        <taxon>Buprestoidea</taxon>
        <taxon>Buprestidae</taxon>
        <taxon>Agrilinae</taxon>
        <taxon>Agrilus</taxon>
    </lineage>
</organism>
<evidence type="ECO:0000259" key="22">
    <source>
        <dbReference type="PROSITE" id="PS51985"/>
    </source>
</evidence>
<sequence>MTSFSERIEDYEVHNLLGKGGFATVYKALCLTNGVEVAIKMIDKQLMEAANMVSRVRQEVSIHSRLKHPSILELFCFFEDANYVYLVLELCHNGELQQYLKRRTNEVLSEAEASHIMRQVVEGMRYLHSHNILHRDISLSNLLLTKDMQVKIADFGLATQLARPDEKHMTMCGTPNFISPEVASRGSHGLEADLWGLGCLLYTLLVGSPPFDTHAVKSTLTRVVMANYQLPSHLSIEAKDLINALLQKNPRDRLKLDQILDHPFLKIHTTFRDISSRSHDSGIHTMSSRKDSAYSDGALQKYQLPLNSYPRYSSSDCIHSVKMCSGQNFNVTSLQSKQFSDHCVARNQNGSNPNLYSLSNSNCFPQKESGHCYVSEIGNSRVTSVCCCSLISVHHHPQQCNQNANRCPQENFQCPEKSKETVSDNTNVSVGRKRASCPFTPISSYRLLPTRHQTKNAILTISDNGEVCIEFIKKRGVMKTDVVCEVCRISPDGLRIVLYEPGDGKGVPPSTKPPPLPLHGSDQIYSIENLPEKHWKKYSYAAKFVELVKAKTPKVTYYTDKAKCLLMESLVDFEACFYEGGKVTQSSTEGTVIMDGKGECLTLKDTKDCLDLSGGMDLLWNHANQAKEHCILLEKTLSKLSGNNFPIIVGRRPNSSPSIGKENSIQQKMPSFAASVTNVQSSSKKDSSLSSRGSDKDRQVSIPGIGTATQLSNGEVRVRFTDGSQLWVDGKHHIRYQYPDGRMSNYRDSDSIPRHIMEKMQHMPKILKHLMPPVLHKMRTMR</sequence>
<dbReference type="GO" id="GO:0005634">
    <property type="term" value="C:nucleus"/>
    <property type="evidence" value="ECO:0007669"/>
    <property type="project" value="TreeGrafter"/>
</dbReference>
<feature type="domain" description="Cryptic POLO box 1 (CPB1)" evidence="21">
    <location>
        <begin position="434"/>
        <end position="551"/>
    </location>
</feature>
<dbReference type="InterPro" id="IPR033699">
    <property type="entry name" value="POLO_box_Plk4_1"/>
</dbReference>
<reference evidence="24" key="1">
    <citation type="submission" date="2025-08" db="UniProtKB">
        <authorList>
            <consortium name="RefSeq"/>
        </authorList>
    </citation>
    <scope>IDENTIFICATION</scope>
    <source>
        <tissue evidence="24">Entire body</tissue>
    </source>
</reference>
<dbReference type="PANTHER" id="PTHR24345">
    <property type="entry name" value="SERINE/THREONINE-PROTEIN KINASE PLK"/>
    <property type="match status" value="1"/>
</dbReference>
<dbReference type="Proteomes" id="UP000192223">
    <property type="component" value="Unplaced"/>
</dbReference>
<feature type="binding site" evidence="17">
    <location>
        <position position="40"/>
    </location>
    <ligand>
        <name>ATP</name>
        <dbReference type="ChEBI" id="CHEBI:30616"/>
    </ligand>
</feature>
<dbReference type="FunFam" id="1.10.510.10:FF:000576">
    <property type="entry name" value="Serine/threonine-protein kinase PLK4"/>
    <property type="match status" value="1"/>
</dbReference>
<dbReference type="OrthoDB" id="10004143at2759"/>
<evidence type="ECO:0000256" key="4">
    <source>
        <dbReference type="ARBA" id="ARBA00022490"/>
    </source>
</evidence>
<dbReference type="CDD" id="cd13116">
    <property type="entry name" value="POLO_box_Plk4_3"/>
    <property type="match status" value="1"/>
</dbReference>
<evidence type="ECO:0000256" key="2">
    <source>
        <dbReference type="ARBA" id="ARBA00012424"/>
    </source>
</evidence>
<accession>A0A1W4W5D4</accession>
<dbReference type="InterPro" id="IPR000959">
    <property type="entry name" value="POLO_box_dom"/>
</dbReference>
<evidence type="ECO:0000256" key="10">
    <source>
        <dbReference type="ARBA" id="ARBA00022843"/>
    </source>
</evidence>
<dbReference type="CDD" id="cd13114">
    <property type="entry name" value="POLO_box_Plk4_1"/>
    <property type="match status" value="1"/>
</dbReference>
<dbReference type="InterPro" id="IPR047108">
    <property type="entry name" value="Plk4-like_POLO_box_2_sf"/>
</dbReference>
<feature type="domain" description="POLO box" evidence="20">
    <location>
        <begin position="689"/>
        <end position="772"/>
    </location>
</feature>
<dbReference type="PROSITE" id="PS51985">
    <property type="entry name" value="CPB2"/>
    <property type="match status" value="1"/>
</dbReference>
<comment type="subcellular location">
    <subcellularLocation>
        <location evidence="1">Cytoplasm</location>
        <location evidence="1">Cytoskeleton</location>
        <location evidence="1">Microtubule organizing center</location>
        <location evidence="1">Centrosome</location>
        <location evidence="1">Centriole</location>
    </subcellularLocation>
</comment>
<dbReference type="PROSITE" id="PS51984">
    <property type="entry name" value="CPB1"/>
    <property type="match status" value="1"/>
</dbReference>
<feature type="region of interest" description="Disordered" evidence="18">
    <location>
        <begin position="675"/>
        <end position="707"/>
    </location>
</feature>
<dbReference type="STRING" id="224129.A0A1W4W5D4"/>
<evidence type="ECO:0000256" key="7">
    <source>
        <dbReference type="ARBA" id="ARBA00022741"/>
    </source>
</evidence>
<dbReference type="GO" id="GO:0004674">
    <property type="term" value="F:protein serine/threonine kinase activity"/>
    <property type="evidence" value="ECO:0007669"/>
    <property type="project" value="UniProtKB-KW"/>
</dbReference>
<dbReference type="FunCoup" id="A0A1W4W5D4">
    <property type="interactions" value="314"/>
</dbReference>
<dbReference type="PANTHER" id="PTHR24345:SF91">
    <property type="entry name" value="SERINE_THREONINE-PROTEIN KINASE PLK4"/>
    <property type="match status" value="1"/>
</dbReference>
<evidence type="ECO:0000256" key="18">
    <source>
        <dbReference type="SAM" id="MobiDB-lite"/>
    </source>
</evidence>
<dbReference type="KEGG" id="apln:108732849"/>
<dbReference type="SUPFAM" id="SSF82615">
    <property type="entry name" value="Polo-box domain"/>
    <property type="match status" value="1"/>
</dbReference>
<dbReference type="Gene3D" id="3.30.1120.120">
    <property type="match status" value="1"/>
</dbReference>
<dbReference type="InParanoid" id="A0A1W4W5D4"/>
<dbReference type="EC" id="2.7.11.21" evidence="2"/>
<dbReference type="InterPro" id="IPR008266">
    <property type="entry name" value="Tyr_kinase_AS"/>
</dbReference>
<comment type="catalytic activity">
    <reaction evidence="15">
        <text>L-threonyl-[protein] + ATP = O-phospho-L-threonyl-[protein] + ADP + H(+)</text>
        <dbReference type="Rhea" id="RHEA:46608"/>
        <dbReference type="Rhea" id="RHEA-COMP:11060"/>
        <dbReference type="Rhea" id="RHEA-COMP:11605"/>
        <dbReference type="ChEBI" id="CHEBI:15378"/>
        <dbReference type="ChEBI" id="CHEBI:30013"/>
        <dbReference type="ChEBI" id="CHEBI:30616"/>
        <dbReference type="ChEBI" id="CHEBI:61977"/>
        <dbReference type="ChEBI" id="CHEBI:456216"/>
        <dbReference type="EC" id="2.7.11.21"/>
    </reaction>
</comment>
<dbReference type="Pfam" id="PF18409">
    <property type="entry name" value="Plk4_PB2"/>
    <property type="match status" value="1"/>
</dbReference>
<evidence type="ECO:0000256" key="17">
    <source>
        <dbReference type="PROSITE-ProRule" id="PRU10141"/>
    </source>
</evidence>
<evidence type="ECO:0000259" key="19">
    <source>
        <dbReference type="PROSITE" id="PS50011"/>
    </source>
</evidence>
<dbReference type="PROSITE" id="PS50011">
    <property type="entry name" value="PROTEIN_KINASE_DOM"/>
    <property type="match status" value="1"/>
</dbReference>
<evidence type="ECO:0000256" key="11">
    <source>
        <dbReference type="ARBA" id="ARBA00023212"/>
    </source>
</evidence>
<protein>
    <recommendedName>
        <fullName evidence="3">Serine/threonine-protein kinase PLK4</fullName>
        <ecNumber evidence="2">2.7.11.21</ecNumber>
    </recommendedName>
    <alternativeName>
        <fullName evidence="12">Polo-like kinase 4</fullName>
    </alternativeName>
    <alternativeName>
        <fullName evidence="13 14">Serine/threonine-protein kinase SAK</fullName>
    </alternativeName>
</protein>
<dbReference type="Gene3D" id="3.30.1120.130">
    <property type="match status" value="1"/>
</dbReference>
<keyword evidence="4" id="KW-0963">Cytoplasm</keyword>
<dbReference type="RefSeq" id="XP_018319336.1">
    <property type="nucleotide sequence ID" value="XM_018463834.1"/>
</dbReference>
<evidence type="ECO:0000256" key="15">
    <source>
        <dbReference type="ARBA" id="ARBA00047802"/>
    </source>
</evidence>
<dbReference type="InterPro" id="IPR011009">
    <property type="entry name" value="Kinase-like_dom_sf"/>
</dbReference>
<keyword evidence="7 17" id="KW-0547">Nucleotide-binding</keyword>
<dbReference type="PROSITE" id="PS00109">
    <property type="entry name" value="PROTEIN_KINASE_TYR"/>
    <property type="match status" value="1"/>
</dbReference>
<dbReference type="InterPro" id="IPR033698">
    <property type="entry name" value="POLO_box_Plk4_2"/>
</dbReference>
<name>A0A1W4W5D4_AGRPL</name>
<dbReference type="GO" id="GO:0005524">
    <property type="term" value="F:ATP binding"/>
    <property type="evidence" value="ECO:0007669"/>
    <property type="project" value="UniProtKB-UniRule"/>
</dbReference>
<dbReference type="PROSITE" id="PS00107">
    <property type="entry name" value="PROTEIN_KINASE_ATP"/>
    <property type="match status" value="1"/>
</dbReference>
<evidence type="ECO:0000256" key="16">
    <source>
        <dbReference type="ARBA" id="ARBA00048347"/>
    </source>
</evidence>
<evidence type="ECO:0000256" key="8">
    <source>
        <dbReference type="ARBA" id="ARBA00022777"/>
    </source>
</evidence>
<evidence type="ECO:0000256" key="13">
    <source>
        <dbReference type="ARBA" id="ARBA00030429"/>
    </source>
</evidence>
<keyword evidence="11" id="KW-0206">Cytoskeleton</keyword>
<keyword evidence="10" id="KW-0832">Ubl conjugation</keyword>
<evidence type="ECO:0000256" key="6">
    <source>
        <dbReference type="ARBA" id="ARBA00022679"/>
    </source>
</evidence>
<evidence type="ECO:0000259" key="20">
    <source>
        <dbReference type="PROSITE" id="PS50078"/>
    </source>
</evidence>
<keyword evidence="9 17" id="KW-0067">ATP-binding</keyword>
<dbReference type="GeneID" id="108732849"/>
<dbReference type="AlphaFoldDB" id="A0A1W4W5D4"/>
<dbReference type="GO" id="GO:0005814">
    <property type="term" value="C:centriole"/>
    <property type="evidence" value="ECO:0007669"/>
    <property type="project" value="UniProtKB-SubCell"/>
</dbReference>
<evidence type="ECO:0000256" key="12">
    <source>
        <dbReference type="ARBA" id="ARBA00030332"/>
    </source>
</evidence>
<dbReference type="InterPro" id="IPR000719">
    <property type="entry name" value="Prot_kinase_dom"/>
</dbReference>
<dbReference type="Pfam" id="PF00069">
    <property type="entry name" value="Pkinase"/>
    <property type="match status" value="1"/>
</dbReference>
<dbReference type="InterPro" id="IPR033696">
    <property type="entry name" value="POLO_box_Plk4_C"/>
</dbReference>
<dbReference type="SUPFAM" id="SSF56112">
    <property type="entry name" value="Protein kinase-like (PK-like)"/>
    <property type="match status" value="1"/>
</dbReference>
<evidence type="ECO:0000256" key="5">
    <source>
        <dbReference type="ARBA" id="ARBA00022527"/>
    </source>
</evidence>
<dbReference type="FunFam" id="3.30.200.20:FF:000042">
    <property type="entry name" value="Aurora kinase A"/>
    <property type="match status" value="1"/>
</dbReference>
<dbReference type="Pfam" id="PF18190">
    <property type="entry name" value="Plk4_PB1"/>
    <property type="match status" value="1"/>
</dbReference>
<feature type="compositionally biased region" description="Basic and acidic residues" evidence="18">
    <location>
        <begin position="683"/>
        <end position="699"/>
    </location>
</feature>
<feature type="domain" description="Protein kinase" evidence="19">
    <location>
        <begin position="11"/>
        <end position="265"/>
    </location>
</feature>
<dbReference type="Gene3D" id="2.40.50.930">
    <property type="match status" value="1"/>
</dbReference>
<evidence type="ECO:0000256" key="1">
    <source>
        <dbReference type="ARBA" id="ARBA00004114"/>
    </source>
</evidence>
<keyword evidence="5" id="KW-0723">Serine/threonine-protein kinase</keyword>
<proteinExistence type="predicted"/>
<evidence type="ECO:0000256" key="9">
    <source>
        <dbReference type="ARBA" id="ARBA00022840"/>
    </source>
</evidence>